<name>A0ACB8GDJ8_9SAUR</name>
<reference evidence="1" key="1">
    <citation type="submission" date="2021-08" db="EMBL/GenBank/DDBJ databases">
        <title>The first chromosome-level gecko genome reveals the dynamic sex chromosomes of Neotropical dwarf geckos (Sphaerodactylidae: Sphaerodactylus).</title>
        <authorList>
            <person name="Pinto B.J."/>
            <person name="Keating S.E."/>
            <person name="Gamble T."/>
        </authorList>
    </citation>
    <scope>NUCLEOTIDE SEQUENCE</scope>
    <source>
        <strain evidence="1">TG3544</strain>
    </source>
</reference>
<dbReference type="Proteomes" id="UP000827872">
    <property type="component" value="Linkage Group LG01"/>
</dbReference>
<sequence>MQQRMKACQRTSPEAAKSLSPFKQAIVITEKGFFYLKQRSLYMRRFYFHKHLFPVMKMQHPVMFEVPSGTLCSVMNVLLTFHNTFVGTLSTFTLTLHHHFL</sequence>
<gene>
    <name evidence="1" type="ORF">K3G42_031791</name>
</gene>
<protein>
    <submittedName>
        <fullName evidence="1">Uncharacterized protein</fullName>
    </submittedName>
</protein>
<evidence type="ECO:0000313" key="2">
    <source>
        <dbReference type="Proteomes" id="UP000827872"/>
    </source>
</evidence>
<accession>A0ACB8GDJ8</accession>
<comment type="caution">
    <text evidence="1">The sequence shown here is derived from an EMBL/GenBank/DDBJ whole genome shotgun (WGS) entry which is preliminary data.</text>
</comment>
<dbReference type="EMBL" id="CM037614">
    <property type="protein sequence ID" value="KAH8017678.1"/>
    <property type="molecule type" value="Genomic_DNA"/>
</dbReference>
<keyword evidence="2" id="KW-1185">Reference proteome</keyword>
<evidence type="ECO:0000313" key="1">
    <source>
        <dbReference type="EMBL" id="KAH8017678.1"/>
    </source>
</evidence>
<proteinExistence type="predicted"/>
<organism evidence="1 2">
    <name type="scientific">Sphaerodactylus townsendi</name>
    <dbReference type="NCBI Taxonomy" id="933632"/>
    <lineage>
        <taxon>Eukaryota</taxon>
        <taxon>Metazoa</taxon>
        <taxon>Chordata</taxon>
        <taxon>Craniata</taxon>
        <taxon>Vertebrata</taxon>
        <taxon>Euteleostomi</taxon>
        <taxon>Lepidosauria</taxon>
        <taxon>Squamata</taxon>
        <taxon>Bifurcata</taxon>
        <taxon>Gekkota</taxon>
        <taxon>Sphaerodactylidae</taxon>
        <taxon>Sphaerodactylus</taxon>
    </lineage>
</organism>